<dbReference type="SUPFAM" id="SSF55729">
    <property type="entry name" value="Acyl-CoA N-acyltransferases (Nat)"/>
    <property type="match status" value="1"/>
</dbReference>
<dbReference type="PROSITE" id="PS51186">
    <property type="entry name" value="GNAT"/>
    <property type="match status" value="1"/>
</dbReference>
<organism evidence="2 3">
    <name type="scientific">Candidatus Scatocola faecipullorum</name>
    <dbReference type="NCBI Taxonomy" id="2840917"/>
    <lineage>
        <taxon>Bacteria</taxon>
        <taxon>Pseudomonadati</taxon>
        <taxon>Pseudomonadota</taxon>
        <taxon>Alphaproteobacteria</taxon>
        <taxon>Rhodospirillales</taxon>
        <taxon>Rhodospirillaceae</taxon>
        <taxon>Rhodospirillaceae incertae sedis</taxon>
        <taxon>Candidatus Scatocola</taxon>
    </lineage>
</organism>
<evidence type="ECO:0000313" key="3">
    <source>
        <dbReference type="Proteomes" id="UP000824107"/>
    </source>
</evidence>
<feature type="domain" description="N-acetyltransferase" evidence="1">
    <location>
        <begin position="23"/>
        <end position="163"/>
    </location>
</feature>
<gene>
    <name evidence="2" type="ORF">IAD20_07575</name>
</gene>
<comment type="caution">
    <text evidence="2">The sequence shown here is derived from an EMBL/GenBank/DDBJ whole genome shotgun (WGS) entry which is preliminary data.</text>
</comment>
<dbReference type="CDD" id="cd04301">
    <property type="entry name" value="NAT_SF"/>
    <property type="match status" value="1"/>
</dbReference>
<dbReference type="InterPro" id="IPR016181">
    <property type="entry name" value="Acyl_CoA_acyltransferase"/>
</dbReference>
<evidence type="ECO:0000313" key="2">
    <source>
        <dbReference type="EMBL" id="HIU53921.1"/>
    </source>
</evidence>
<protein>
    <submittedName>
        <fullName evidence="2">GNAT family N-acetyltransferase</fullName>
    </submittedName>
</protein>
<dbReference type="EMBL" id="DVNC01000051">
    <property type="protein sequence ID" value="HIU53921.1"/>
    <property type="molecule type" value="Genomic_DNA"/>
</dbReference>
<evidence type="ECO:0000259" key="1">
    <source>
        <dbReference type="PROSITE" id="PS51186"/>
    </source>
</evidence>
<proteinExistence type="predicted"/>
<sequence>MKLELFTNSLELEEYLRVATLSVIFDSEEVHISKKFREEITTALKYTQSLPQNFQFKYSPWVLYAFRNEQNEIVGTVVVGQESHMDKAGQLEYVAIRRDQQRKGYGKCLIKTIIDEIKLHSKYKCVTLSTNKKNVGFYEKCGLTLAGKLKFNKTYRYFLTKTI</sequence>
<name>A0A9D1M5E3_9PROT</name>
<accession>A0A9D1M5E3</accession>
<dbReference type="Gene3D" id="3.40.630.30">
    <property type="match status" value="1"/>
</dbReference>
<dbReference type="PANTHER" id="PTHR13355:SF11">
    <property type="entry name" value="GLUCOSAMINE 6-PHOSPHATE N-ACETYLTRANSFERASE"/>
    <property type="match status" value="1"/>
</dbReference>
<reference evidence="2" key="1">
    <citation type="submission" date="2020-10" db="EMBL/GenBank/DDBJ databases">
        <authorList>
            <person name="Gilroy R."/>
        </authorList>
    </citation>
    <scope>NUCLEOTIDE SEQUENCE</scope>
    <source>
        <strain evidence="2">ChiW3-316</strain>
    </source>
</reference>
<dbReference type="GO" id="GO:0004343">
    <property type="term" value="F:glucosamine 6-phosphate N-acetyltransferase activity"/>
    <property type="evidence" value="ECO:0007669"/>
    <property type="project" value="TreeGrafter"/>
</dbReference>
<dbReference type="PANTHER" id="PTHR13355">
    <property type="entry name" value="GLUCOSAMINE 6-PHOSPHATE N-ACETYLTRANSFERASE"/>
    <property type="match status" value="1"/>
</dbReference>
<dbReference type="InterPro" id="IPR000182">
    <property type="entry name" value="GNAT_dom"/>
</dbReference>
<dbReference type="Pfam" id="PF00583">
    <property type="entry name" value="Acetyltransf_1"/>
    <property type="match status" value="1"/>
</dbReference>
<reference evidence="2" key="2">
    <citation type="journal article" date="2021" name="PeerJ">
        <title>Extensive microbial diversity within the chicken gut microbiome revealed by metagenomics and culture.</title>
        <authorList>
            <person name="Gilroy R."/>
            <person name="Ravi A."/>
            <person name="Getino M."/>
            <person name="Pursley I."/>
            <person name="Horton D.L."/>
            <person name="Alikhan N.F."/>
            <person name="Baker D."/>
            <person name="Gharbi K."/>
            <person name="Hall N."/>
            <person name="Watson M."/>
            <person name="Adriaenssens E.M."/>
            <person name="Foster-Nyarko E."/>
            <person name="Jarju S."/>
            <person name="Secka A."/>
            <person name="Antonio M."/>
            <person name="Oren A."/>
            <person name="Chaudhuri R.R."/>
            <person name="La Ragione R."/>
            <person name="Hildebrand F."/>
            <person name="Pallen M.J."/>
        </authorList>
    </citation>
    <scope>NUCLEOTIDE SEQUENCE</scope>
    <source>
        <strain evidence="2">ChiW3-316</strain>
    </source>
</reference>
<dbReference type="Proteomes" id="UP000824107">
    <property type="component" value="Unassembled WGS sequence"/>
</dbReference>
<dbReference type="AlphaFoldDB" id="A0A9D1M5E3"/>
<dbReference type="InterPro" id="IPR039143">
    <property type="entry name" value="GNPNAT1-like"/>
</dbReference>